<dbReference type="CDD" id="cd17933">
    <property type="entry name" value="DEXSc_RecD-like"/>
    <property type="match status" value="1"/>
</dbReference>
<evidence type="ECO:0000259" key="4">
    <source>
        <dbReference type="Pfam" id="PF13538"/>
    </source>
</evidence>
<name>A0A089QBN6_9LACO</name>
<dbReference type="Pfam" id="PF14490">
    <property type="entry name" value="HHH_RecD2"/>
    <property type="match status" value="1"/>
</dbReference>
<dbReference type="PANTHER" id="PTHR43788">
    <property type="entry name" value="DNA2/NAM7 HELICASE FAMILY MEMBER"/>
    <property type="match status" value="1"/>
</dbReference>
<dbReference type="HAMAP" id="MF_01488">
    <property type="entry name" value="RecD2"/>
    <property type="match status" value="1"/>
</dbReference>
<accession>A0A089QBN6</accession>
<evidence type="ECO:0000259" key="7">
    <source>
        <dbReference type="Pfam" id="PF23139"/>
    </source>
</evidence>
<keyword evidence="2 3" id="KW-0067">ATP-binding</keyword>
<dbReference type="InterPro" id="IPR027417">
    <property type="entry name" value="P-loop_NTPase"/>
</dbReference>
<dbReference type="NCBIfam" id="TIGR01448">
    <property type="entry name" value="recD_rel"/>
    <property type="match status" value="1"/>
</dbReference>
<dbReference type="Pfam" id="PF23139">
    <property type="entry name" value="OB_YrrC"/>
    <property type="match status" value="1"/>
</dbReference>
<dbReference type="Pfam" id="PF13538">
    <property type="entry name" value="UvrD_C_2"/>
    <property type="match status" value="1"/>
</dbReference>
<dbReference type="PANTHER" id="PTHR43788:SF6">
    <property type="entry name" value="DNA HELICASE B"/>
    <property type="match status" value="1"/>
</dbReference>
<feature type="domain" description="UvrD-like helicase C-terminal" evidence="4">
    <location>
        <begin position="680"/>
        <end position="728"/>
    </location>
</feature>
<dbReference type="GO" id="GO:0017116">
    <property type="term" value="F:single-stranded DNA helicase activity"/>
    <property type="evidence" value="ECO:0007669"/>
    <property type="project" value="TreeGrafter"/>
</dbReference>
<proteinExistence type="inferred from homology"/>
<dbReference type="Gene3D" id="3.40.50.300">
    <property type="entry name" value="P-loop containing nucleotide triphosphate hydrolases"/>
    <property type="match status" value="2"/>
</dbReference>
<comment type="function">
    <text evidence="3">DNA-dependent ATPase and ATP-dependent 5'-3' DNA helicase. Has no activity on blunt DNA or DNA with 3'-overhangs, requires at least 10 bases of 5'-ssDNA for helicase activity.</text>
</comment>
<dbReference type="InterPro" id="IPR055446">
    <property type="entry name" value="RecD2_N_OB"/>
</dbReference>
<keyword evidence="3" id="KW-0413">Isomerase</keyword>
<dbReference type="EMBL" id="CP007646">
    <property type="protein sequence ID" value="AIR10494.1"/>
    <property type="molecule type" value="Genomic_DNA"/>
</dbReference>
<dbReference type="EC" id="5.6.2.3" evidence="3"/>
<keyword evidence="3" id="KW-0347">Helicase</keyword>
<feature type="domain" description="ATP-dependent RecD2 DNA helicase OB-fold" evidence="7">
    <location>
        <begin position="15"/>
        <end position="93"/>
    </location>
</feature>
<dbReference type="Gene3D" id="2.30.30.940">
    <property type="match status" value="1"/>
</dbReference>
<dbReference type="InterPro" id="IPR027785">
    <property type="entry name" value="UvrD-like_helicase_C"/>
</dbReference>
<comment type="catalytic activity">
    <reaction evidence="3">
        <text>ATP + H2O = ADP + phosphate + H(+)</text>
        <dbReference type="Rhea" id="RHEA:13065"/>
        <dbReference type="ChEBI" id="CHEBI:15377"/>
        <dbReference type="ChEBI" id="CHEBI:15378"/>
        <dbReference type="ChEBI" id="CHEBI:30616"/>
        <dbReference type="ChEBI" id="CHEBI:43474"/>
        <dbReference type="ChEBI" id="CHEBI:456216"/>
        <dbReference type="EC" id="5.6.2.3"/>
    </reaction>
</comment>
<dbReference type="InterPro" id="IPR041451">
    <property type="entry name" value="RecD2_SH13"/>
</dbReference>
<dbReference type="Proteomes" id="UP000029488">
    <property type="component" value="Chromosome"/>
</dbReference>
<sequence length="824" mass="92055">MSEELDLFAQEDNGKYLIGTVNAVYFEASDSFYKVLQVLIKETNFDWDDQRITVTGSFANIQTDSLYRFEGNVVEHQRYGKQFQSESYQLELPSTKDGVIAYLSSDEFVGIGKKTAEKIVKKLGVDAIDALNNDMDKLEELGLSEKQKDSIKKVLKENYGIDKIIIELNSLGFTSTMAGRIYNNYTNSTLEIIHEDPYRLSVDIDGISFTKADQIAQQFGFASDSPGRIRGAIFQSLYDLTYATGNTYVELKPLVTETLKLLESNRNEAIDPQLVADQLIKLAEEDKIKSDDNKVYSRTFFNAEWNIAENLYRLLKSGNSDLPNNDALLDKLLIKAEDQLGIDYDSEQKRAIKDAIKSPVFLLTGGPGTGKTTIINGIVAVYALLNDIDLDIGKYDKDNPFPILLAAPTGRAAKRMAESTGLPASTIHRMLGINAHDDKLPEDIQELEGALLIVDETSMVDTLIMDLLLNSIPSHMQVIFVGDRNQLPSVQPGQVFSDLLVSDTLPKKELTKIYRQGEGSSIINLAHSIKNGELPADFTKAQSDRAFIPCEAGQLTSAVEQVVKAALNKGNSKEDIQVLAPMYRGNAGINRLNTILQELLNPAKPRQKEVIFNEQVFRIGDRVLHLVNDPENNVFNGDIGKIVGINIPKTKKDKKGEQIIVDFDGNEVTFDKKDWINLTLAYCMSIHKSQGSEFPIVVLAMLPQYQRMFARNLLYTGITRAKQKLVLLGNVSSFRQSAEIISLNRKTGLLKRIRMEFGVEGKPVEKTDNEEVAVNNNKEQDSIVEEQDEPFIYNDGILTMDIIVNNKVDAMIGMDDITPYDFMG</sequence>
<evidence type="ECO:0000313" key="9">
    <source>
        <dbReference type="Proteomes" id="UP000029488"/>
    </source>
</evidence>
<keyword evidence="3" id="KW-0238">DNA-binding</keyword>
<evidence type="ECO:0000256" key="2">
    <source>
        <dbReference type="ARBA" id="ARBA00022840"/>
    </source>
</evidence>
<dbReference type="RefSeq" id="WP_044004866.1">
    <property type="nucleotide sequence ID" value="NZ_CP007646.1"/>
</dbReference>
<comment type="similarity">
    <text evidence="3">Belongs to the RecD family. RecD2 subfamily.</text>
</comment>
<keyword evidence="3 8" id="KW-0378">Hydrolase</keyword>
<dbReference type="AlphaFoldDB" id="A0A089QBN6"/>
<dbReference type="Pfam" id="PF13604">
    <property type="entry name" value="AAA_30"/>
    <property type="match status" value="1"/>
</dbReference>
<dbReference type="InterPro" id="IPR050534">
    <property type="entry name" value="Coronavir_polyprotein_1ab"/>
</dbReference>
<evidence type="ECO:0000256" key="3">
    <source>
        <dbReference type="HAMAP-Rule" id="MF_01488"/>
    </source>
</evidence>
<dbReference type="GO" id="GO:0016887">
    <property type="term" value="F:ATP hydrolysis activity"/>
    <property type="evidence" value="ECO:0007669"/>
    <property type="project" value="RHEA"/>
</dbReference>
<dbReference type="SUPFAM" id="SSF52540">
    <property type="entry name" value="P-loop containing nucleoside triphosphate hydrolases"/>
    <property type="match status" value="1"/>
</dbReference>
<dbReference type="KEGG" id="lsj:LSJ_0809"/>
<dbReference type="Pfam" id="PF18335">
    <property type="entry name" value="SH3_13"/>
    <property type="match status" value="1"/>
</dbReference>
<evidence type="ECO:0000259" key="6">
    <source>
        <dbReference type="Pfam" id="PF18335"/>
    </source>
</evidence>
<dbReference type="GO" id="GO:0043139">
    <property type="term" value="F:5'-3' DNA helicase activity"/>
    <property type="evidence" value="ECO:0007669"/>
    <property type="project" value="UniProtKB-UniRule"/>
</dbReference>
<gene>
    <name evidence="8" type="primary">recD</name>
    <name evidence="3" type="synonym">recD2</name>
    <name evidence="8" type="ORF">LSJ_0809</name>
</gene>
<dbReference type="GO" id="GO:0009338">
    <property type="term" value="C:exodeoxyribonuclease V complex"/>
    <property type="evidence" value="ECO:0007669"/>
    <property type="project" value="TreeGrafter"/>
</dbReference>
<dbReference type="GO" id="GO:0003677">
    <property type="term" value="F:DNA binding"/>
    <property type="evidence" value="ECO:0007669"/>
    <property type="project" value="UniProtKB-UniRule"/>
</dbReference>
<keyword evidence="1 3" id="KW-0547">Nucleotide-binding</keyword>
<feature type="domain" description="ATP-dependent RecD2 DNA helicase-like helix-hairpin-helix" evidence="5">
    <location>
        <begin position="157"/>
        <end position="248"/>
    </location>
</feature>
<feature type="binding site" evidence="3">
    <location>
        <begin position="368"/>
        <end position="372"/>
    </location>
    <ligand>
        <name>ATP</name>
        <dbReference type="ChEBI" id="CHEBI:30616"/>
    </ligand>
</feature>
<protein>
    <recommendedName>
        <fullName evidence="3">ATP-dependent RecD2 DNA helicase</fullName>
        <ecNumber evidence="3">5.6.2.3</ecNumber>
    </recommendedName>
    <alternativeName>
        <fullName evidence="3">DNA 5'-3' helicase subunit RecD2</fullName>
    </alternativeName>
</protein>
<dbReference type="CDD" id="cd18809">
    <property type="entry name" value="SF1_C_RecD"/>
    <property type="match status" value="1"/>
</dbReference>
<dbReference type="GO" id="GO:0005524">
    <property type="term" value="F:ATP binding"/>
    <property type="evidence" value="ECO:0007669"/>
    <property type="project" value="UniProtKB-UniRule"/>
</dbReference>
<dbReference type="Gene3D" id="1.10.10.2220">
    <property type="match status" value="1"/>
</dbReference>
<evidence type="ECO:0000256" key="1">
    <source>
        <dbReference type="ARBA" id="ARBA00022741"/>
    </source>
</evidence>
<feature type="domain" description="ATP-dependent RecD2 DNA helicase SH3" evidence="6">
    <location>
        <begin position="592"/>
        <end position="663"/>
    </location>
</feature>
<reference evidence="8 9" key="1">
    <citation type="journal article" date="2014" name="BMC Genomics">
        <title>Unusual genome complexity in Lactobacillus salivarius JCM1046.</title>
        <authorList>
            <person name="Raftis E.J."/>
            <person name="Forde B.M."/>
            <person name="Claesson M.J."/>
            <person name="O'Toole P.W."/>
        </authorList>
    </citation>
    <scope>NUCLEOTIDE SEQUENCE [LARGE SCALE GENOMIC DNA]</scope>
    <source>
        <strain evidence="8 9">JCM1046</strain>
    </source>
</reference>
<dbReference type="GO" id="GO:0006310">
    <property type="term" value="P:DNA recombination"/>
    <property type="evidence" value="ECO:0007669"/>
    <property type="project" value="InterPro"/>
</dbReference>
<evidence type="ECO:0000259" key="5">
    <source>
        <dbReference type="Pfam" id="PF14490"/>
    </source>
</evidence>
<organism evidence="8 9">
    <name type="scientific">Ligilactobacillus salivarius</name>
    <dbReference type="NCBI Taxonomy" id="1624"/>
    <lineage>
        <taxon>Bacteria</taxon>
        <taxon>Bacillati</taxon>
        <taxon>Bacillota</taxon>
        <taxon>Bacilli</taxon>
        <taxon>Lactobacillales</taxon>
        <taxon>Lactobacillaceae</taxon>
        <taxon>Ligilactobacillus</taxon>
    </lineage>
</organism>
<evidence type="ECO:0000313" key="8">
    <source>
        <dbReference type="EMBL" id="AIR10494.1"/>
    </source>
</evidence>
<dbReference type="InterPro" id="IPR029493">
    <property type="entry name" value="RecD2-like_HHH"/>
</dbReference>
<dbReference type="InterPro" id="IPR006345">
    <property type="entry name" value="RecD2"/>
</dbReference>